<dbReference type="Pfam" id="PF02609">
    <property type="entry name" value="Exonuc_VII_S"/>
    <property type="match status" value="1"/>
</dbReference>
<organism evidence="7 8">
    <name type="scientific">Candidatus Copromonas faecavium</name>
    <name type="common">nom. illeg.</name>
    <dbReference type="NCBI Taxonomy" id="2840740"/>
    <lineage>
        <taxon>Bacteria</taxon>
        <taxon>Bacillati</taxon>
        <taxon>Bacillota</taxon>
        <taxon>Clostridia</taxon>
        <taxon>Lachnospirales</taxon>
        <taxon>Lachnospiraceae</taxon>
        <taxon>Candidatus Copromonas (nom. illeg.)</taxon>
    </lineage>
</organism>
<dbReference type="InterPro" id="IPR003761">
    <property type="entry name" value="Exonuc_VII_S"/>
</dbReference>
<keyword evidence="3 6" id="KW-0540">Nuclease</keyword>
<keyword evidence="5 6" id="KW-0269">Exonuclease</keyword>
<evidence type="ECO:0000313" key="8">
    <source>
        <dbReference type="Proteomes" id="UP000824250"/>
    </source>
</evidence>
<dbReference type="EMBL" id="DVGC01000045">
    <property type="protein sequence ID" value="HIR05922.1"/>
    <property type="molecule type" value="Genomic_DNA"/>
</dbReference>
<dbReference type="GO" id="GO:0008855">
    <property type="term" value="F:exodeoxyribonuclease VII activity"/>
    <property type="evidence" value="ECO:0007669"/>
    <property type="project" value="UniProtKB-UniRule"/>
</dbReference>
<dbReference type="Gene3D" id="1.10.287.1040">
    <property type="entry name" value="Exonuclease VII, small subunit"/>
    <property type="match status" value="1"/>
</dbReference>
<evidence type="ECO:0000313" key="7">
    <source>
        <dbReference type="EMBL" id="HIR05922.1"/>
    </source>
</evidence>
<dbReference type="NCBIfam" id="TIGR01280">
    <property type="entry name" value="xseB"/>
    <property type="match status" value="1"/>
</dbReference>
<dbReference type="SUPFAM" id="SSF116842">
    <property type="entry name" value="XseB-like"/>
    <property type="match status" value="1"/>
</dbReference>
<gene>
    <name evidence="6 7" type="primary">xseB</name>
    <name evidence="7" type="ORF">IAB28_08165</name>
</gene>
<dbReference type="PANTHER" id="PTHR34137:SF1">
    <property type="entry name" value="EXODEOXYRIBONUCLEASE 7 SMALL SUBUNIT"/>
    <property type="match status" value="1"/>
</dbReference>
<keyword evidence="2 6" id="KW-0963">Cytoplasm</keyword>
<dbReference type="InterPro" id="IPR037004">
    <property type="entry name" value="Exonuc_VII_ssu_sf"/>
</dbReference>
<reference evidence="7" key="1">
    <citation type="submission" date="2020-10" db="EMBL/GenBank/DDBJ databases">
        <authorList>
            <person name="Gilroy R."/>
        </authorList>
    </citation>
    <scope>NUCLEOTIDE SEQUENCE</scope>
    <source>
        <strain evidence="7">CHK180-2868</strain>
    </source>
</reference>
<evidence type="ECO:0000256" key="5">
    <source>
        <dbReference type="ARBA" id="ARBA00022839"/>
    </source>
</evidence>
<dbReference type="EC" id="3.1.11.6" evidence="6"/>
<dbReference type="GO" id="GO:0005829">
    <property type="term" value="C:cytosol"/>
    <property type="evidence" value="ECO:0007669"/>
    <property type="project" value="TreeGrafter"/>
</dbReference>
<comment type="similarity">
    <text evidence="1 6">Belongs to the XseB family.</text>
</comment>
<comment type="subunit">
    <text evidence="6">Heterooligomer composed of large and small subunits.</text>
</comment>
<evidence type="ECO:0000256" key="6">
    <source>
        <dbReference type="HAMAP-Rule" id="MF_00337"/>
    </source>
</evidence>
<evidence type="ECO:0000256" key="4">
    <source>
        <dbReference type="ARBA" id="ARBA00022801"/>
    </source>
</evidence>
<protein>
    <recommendedName>
        <fullName evidence="6">Exodeoxyribonuclease 7 small subunit</fullName>
        <ecNumber evidence="6">3.1.11.6</ecNumber>
    </recommendedName>
    <alternativeName>
        <fullName evidence="6">Exodeoxyribonuclease VII small subunit</fullName>
        <shortName evidence="6">Exonuclease VII small subunit</shortName>
    </alternativeName>
</protein>
<reference evidence="7" key="2">
    <citation type="journal article" date="2021" name="PeerJ">
        <title>Extensive microbial diversity within the chicken gut microbiome revealed by metagenomics and culture.</title>
        <authorList>
            <person name="Gilroy R."/>
            <person name="Ravi A."/>
            <person name="Getino M."/>
            <person name="Pursley I."/>
            <person name="Horton D.L."/>
            <person name="Alikhan N.F."/>
            <person name="Baker D."/>
            <person name="Gharbi K."/>
            <person name="Hall N."/>
            <person name="Watson M."/>
            <person name="Adriaenssens E.M."/>
            <person name="Foster-Nyarko E."/>
            <person name="Jarju S."/>
            <person name="Secka A."/>
            <person name="Antonio M."/>
            <person name="Oren A."/>
            <person name="Chaudhuri R.R."/>
            <person name="La Ragione R."/>
            <person name="Hildebrand F."/>
            <person name="Pallen M.J."/>
        </authorList>
    </citation>
    <scope>NUCLEOTIDE SEQUENCE</scope>
    <source>
        <strain evidence="7">CHK180-2868</strain>
    </source>
</reference>
<sequence length="83" mass="9451">MDEKARKELTVEETLEALDQLIDEMEKGDGSLEDAFRNYEEGMKLVKSCNEKIETIEKKILVLSGEETGEEAGAEDEKDELHF</sequence>
<accession>A0A9D1A4G2</accession>
<dbReference type="Proteomes" id="UP000824250">
    <property type="component" value="Unassembled WGS sequence"/>
</dbReference>
<name>A0A9D1A4G2_9FIRM</name>
<dbReference type="PIRSF" id="PIRSF006488">
    <property type="entry name" value="Exonuc_VII_S"/>
    <property type="match status" value="1"/>
</dbReference>
<evidence type="ECO:0000256" key="1">
    <source>
        <dbReference type="ARBA" id="ARBA00009998"/>
    </source>
</evidence>
<comment type="function">
    <text evidence="6">Bidirectionally degrades single-stranded DNA into large acid-insoluble oligonucleotides, which are then degraded further into small acid-soluble oligonucleotides.</text>
</comment>
<dbReference type="HAMAP" id="MF_00337">
    <property type="entry name" value="Exonuc_7_S"/>
    <property type="match status" value="1"/>
</dbReference>
<dbReference type="AlphaFoldDB" id="A0A9D1A4G2"/>
<dbReference type="GO" id="GO:0009318">
    <property type="term" value="C:exodeoxyribonuclease VII complex"/>
    <property type="evidence" value="ECO:0007669"/>
    <property type="project" value="UniProtKB-UniRule"/>
</dbReference>
<evidence type="ECO:0000256" key="3">
    <source>
        <dbReference type="ARBA" id="ARBA00022722"/>
    </source>
</evidence>
<comment type="subcellular location">
    <subcellularLocation>
        <location evidence="6">Cytoplasm</location>
    </subcellularLocation>
</comment>
<keyword evidence="4 6" id="KW-0378">Hydrolase</keyword>
<comment type="catalytic activity">
    <reaction evidence="6">
        <text>Exonucleolytic cleavage in either 5'- to 3'- or 3'- to 5'-direction to yield nucleoside 5'-phosphates.</text>
        <dbReference type="EC" id="3.1.11.6"/>
    </reaction>
</comment>
<dbReference type="PANTHER" id="PTHR34137">
    <property type="entry name" value="EXODEOXYRIBONUCLEASE 7 SMALL SUBUNIT"/>
    <property type="match status" value="1"/>
</dbReference>
<evidence type="ECO:0000256" key="2">
    <source>
        <dbReference type="ARBA" id="ARBA00022490"/>
    </source>
</evidence>
<dbReference type="GO" id="GO:0006308">
    <property type="term" value="P:DNA catabolic process"/>
    <property type="evidence" value="ECO:0007669"/>
    <property type="project" value="UniProtKB-UniRule"/>
</dbReference>
<proteinExistence type="inferred from homology"/>
<comment type="caution">
    <text evidence="7">The sequence shown here is derived from an EMBL/GenBank/DDBJ whole genome shotgun (WGS) entry which is preliminary data.</text>
</comment>